<dbReference type="RefSeq" id="WP_114916495.1">
    <property type="nucleotide sequence ID" value="NZ_CP024848.1"/>
</dbReference>
<dbReference type="InterPro" id="IPR050563">
    <property type="entry name" value="4-hydroxybenzoyl-CoA_TE"/>
</dbReference>
<name>A0A345PGS2_9BACI</name>
<dbReference type="Pfam" id="PF13279">
    <property type="entry name" value="4HBT_2"/>
    <property type="match status" value="1"/>
</dbReference>
<protein>
    <submittedName>
        <fullName evidence="3">Uncharacterized protein</fullName>
    </submittedName>
</protein>
<dbReference type="PANTHER" id="PTHR31793:SF27">
    <property type="entry name" value="NOVEL THIOESTERASE SUPERFAMILY DOMAIN AND SAPOSIN A-TYPE DOMAIN CONTAINING PROTEIN (0610012H03RIK)"/>
    <property type="match status" value="1"/>
</dbReference>
<reference evidence="4" key="1">
    <citation type="submission" date="2017-11" db="EMBL/GenBank/DDBJ databases">
        <authorList>
            <person name="Zhu W."/>
        </authorList>
    </citation>
    <scope>NUCLEOTIDE SEQUENCE [LARGE SCALE GENOMIC DNA]</scope>
    <source>
        <strain evidence="4">160</strain>
    </source>
</reference>
<keyword evidence="4" id="KW-1185">Reference proteome</keyword>
<proteinExistence type="inferred from homology"/>
<dbReference type="GO" id="GO:0047617">
    <property type="term" value="F:fatty acyl-CoA hydrolase activity"/>
    <property type="evidence" value="ECO:0007669"/>
    <property type="project" value="TreeGrafter"/>
</dbReference>
<evidence type="ECO:0000256" key="1">
    <source>
        <dbReference type="ARBA" id="ARBA00005953"/>
    </source>
</evidence>
<comment type="similarity">
    <text evidence="1">Belongs to the 4-hydroxybenzoyl-CoA thioesterase family.</text>
</comment>
<evidence type="ECO:0000313" key="3">
    <source>
        <dbReference type="EMBL" id="AXI09202.1"/>
    </source>
</evidence>
<organism evidence="3 4">
    <name type="scientific">Oceanobacillus zhaokaii</name>
    <dbReference type="NCBI Taxonomy" id="2052660"/>
    <lineage>
        <taxon>Bacteria</taxon>
        <taxon>Bacillati</taxon>
        <taxon>Bacillota</taxon>
        <taxon>Bacilli</taxon>
        <taxon>Bacillales</taxon>
        <taxon>Bacillaceae</taxon>
        <taxon>Oceanobacillus</taxon>
    </lineage>
</organism>
<dbReference type="PIRSF" id="PIRSF003230">
    <property type="entry name" value="YbgC"/>
    <property type="match status" value="1"/>
</dbReference>
<dbReference type="AlphaFoldDB" id="A0A345PGS2"/>
<dbReference type="NCBIfam" id="TIGR00051">
    <property type="entry name" value="YbgC/FadM family acyl-CoA thioesterase"/>
    <property type="match status" value="1"/>
</dbReference>
<dbReference type="PANTHER" id="PTHR31793">
    <property type="entry name" value="4-HYDROXYBENZOYL-COA THIOESTERASE FAMILY MEMBER"/>
    <property type="match status" value="1"/>
</dbReference>
<dbReference type="SUPFAM" id="SSF54637">
    <property type="entry name" value="Thioesterase/thiol ester dehydrase-isomerase"/>
    <property type="match status" value="1"/>
</dbReference>
<dbReference type="Proteomes" id="UP000253908">
    <property type="component" value="Chromosome"/>
</dbReference>
<sequence>MNKVRTPIEVRYQETDQMGVVYHGNYLVWFEIGRTKYIENLGLSYAKMEEENVVSPVIDAHLSFKKPVKYGEDVTVETWIEEYDGLRTTYGYNVIGANGEIAVSGTTKHVIVKKETFRPLSLRRSFPEWHHAYIASMKGEV</sequence>
<accession>A0A345PGS2</accession>
<dbReference type="CDD" id="cd00586">
    <property type="entry name" value="4HBT"/>
    <property type="match status" value="1"/>
</dbReference>
<keyword evidence="2" id="KW-0378">Hydrolase</keyword>
<dbReference type="KEGG" id="ocn:CUC15_09795"/>
<dbReference type="OrthoDB" id="9800856at2"/>
<dbReference type="Gene3D" id="3.10.129.10">
    <property type="entry name" value="Hotdog Thioesterase"/>
    <property type="match status" value="1"/>
</dbReference>
<evidence type="ECO:0000313" key="4">
    <source>
        <dbReference type="Proteomes" id="UP000253908"/>
    </source>
</evidence>
<dbReference type="InterPro" id="IPR029069">
    <property type="entry name" value="HotDog_dom_sf"/>
</dbReference>
<gene>
    <name evidence="3" type="ORF">CUC15_09795</name>
</gene>
<dbReference type="EMBL" id="CP024848">
    <property type="protein sequence ID" value="AXI09202.1"/>
    <property type="molecule type" value="Genomic_DNA"/>
</dbReference>
<dbReference type="InterPro" id="IPR006684">
    <property type="entry name" value="YbgC/YbaW"/>
</dbReference>
<evidence type="ECO:0000256" key="2">
    <source>
        <dbReference type="ARBA" id="ARBA00022801"/>
    </source>
</evidence>